<proteinExistence type="predicted"/>
<feature type="region of interest" description="Disordered" evidence="1">
    <location>
        <begin position="82"/>
        <end position="110"/>
    </location>
</feature>
<protein>
    <submittedName>
        <fullName evidence="2">Uncharacterized protein</fullName>
    </submittedName>
</protein>
<sequence length="110" mass="12648">MRDEEQKQQFAMAIAGILQELLQGSEKLNEIFETAREKGYDILLTVFSGIMIQRRNERAETPSPLMKGFRFSETDKKFLRSIGVQVPSEDEDQEERPEDSESTHADDPLV</sequence>
<reference evidence="2 3" key="1">
    <citation type="submission" date="2017-10" db="EMBL/GenBank/DDBJ databases">
        <title>Novel microbial diversity and functional potential in the marine mammal oral microbiome.</title>
        <authorList>
            <person name="Dudek N.K."/>
            <person name="Sun C.L."/>
            <person name="Burstein D."/>
            <person name="Kantor R.S."/>
            <person name="Aliaga Goltsman D.S."/>
            <person name="Bik E.M."/>
            <person name="Thomas B.C."/>
            <person name="Banfield J.F."/>
            <person name="Relman D.A."/>
        </authorList>
    </citation>
    <scope>NUCLEOTIDE SEQUENCE [LARGE SCALE GENOMIC DNA]</scope>
    <source>
        <strain evidence="2">DOLZORAL124_49_17</strain>
    </source>
</reference>
<feature type="compositionally biased region" description="Acidic residues" evidence="1">
    <location>
        <begin position="88"/>
        <end position="98"/>
    </location>
</feature>
<dbReference type="Proteomes" id="UP000229740">
    <property type="component" value="Unassembled WGS sequence"/>
</dbReference>
<dbReference type="AlphaFoldDB" id="A0A2G6E8Y3"/>
<organism evidence="2 3">
    <name type="scientific">candidate division KSB3 bacterium</name>
    <dbReference type="NCBI Taxonomy" id="2044937"/>
    <lineage>
        <taxon>Bacteria</taxon>
        <taxon>candidate division KSB3</taxon>
    </lineage>
</organism>
<dbReference type="EMBL" id="PDPS01000022">
    <property type="protein sequence ID" value="PID58543.1"/>
    <property type="molecule type" value="Genomic_DNA"/>
</dbReference>
<evidence type="ECO:0000313" key="3">
    <source>
        <dbReference type="Proteomes" id="UP000229740"/>
    </source>
</evidence>
<name>A0A2G6E8Y3_9BACT</name>
<accession>A0A2G6E8Y3</accession>
<evidence type="ECO:0000313" key="2">
    <source>
        <dbReference type="EMBL" id="PID58543.1"/>
    </source>
</evidence>
<feature type="compositionally biased region" description="Basic and acidic residues" evidence="1">
    <location>
        <begin position="99"/>
        <end position="110"/>
    </location>
</feature>
<evidence type="ECO:0000256" key="1">
    <source>
        <dbReference type="SAM" id="MobiDB-lite"/>
    </source>
</evidence>
<comment type="caution">
    <text evidence="2">The sequence shown here is derived from an EMBL/GenBank/DDBJ whole genome shotgun (WGS) entry which is preliminary data.</text>
</comment>
<gene>
    <name evidence="2" type="ORF">CSB45_03090</name>
</gene>